<gene>
    <name evidence="1" type="ORF">BCR33DRAFT_435286</name>
</gene>
<accession>A0A1Y2BU29</accession>
<dbReference type="AlphaFoldDB" id="A0A1Y2BU29"/>
<evidence type="ECO:0000313" key="2">
    <source>
        <dbReference type="Proteomes" id="UP000193642"/>
    </source>
</evidence>
<comment type="caution">
    <text evidence="1">The sequence shown here is derived from an EMBL/GenBank/DDBJ whole genome shotgun (WGS) entry which is preliminary data.</text>
</comment>
<evidence type="ECO:0000313" key="1">
    <source>
        <dbReference type="EMBL" id="ORY38243.1"/>
    </source>
</evidence>
<dbReference type="Proteomes" id="UP000193642">
    <property type="component" value="Unassembled WGS sequence"/>
</dbReference>
<sequence length="213" mass="24636">MIAAVRSLASSNKTLDTSLLLITPSLALMHKLLYLAPKYYNSSHTDEPLYAEVFHTSPCRNWTRLPTSFNLQNIHDAKRLSHAVTVQQHSFWNSPAPIQGTPLTSLYREWTESIEALFHTQMQQQGFSDVNLVPKDHTSFHLMLRANTWTARFVIYSLLTQWTDRDQPIRVVSNRERYCALYPGTCFHYLQTKSDASIQFGRKRMIQNFSGRV</sequence>
<keyword evidence="2" id="KW-1185">Reference proteome</keyword>
<dbReference type="EMBL" id="MCGO01000045">
    <property type="protein sequence ID" value="ORY38243.1"/>
    <property type="molecule type" value="Genomic_DNA"/>
</dbReference>
<reference evidence="1 2" key="1">
    <citation type="submission" date="2016-07" db="EMBL/GenBank/DDBJ databases">
        <title>Pervasive Adenine N6-methylation of Active Genes in Fungi.</title>
        <authorList>
            <consortium name="DOE Joint Genome Institute"/>
            <person name="Mondo S.J."/>
            <person name="Dannebaum R.O."/>
            <person name="Kuo R.C."/>
            <person name="Labutti K."/>
            <person name="Haridas S."/>
            <person name="Kuo A."/>
            <person name="Salamov A."/>
            <person name="Ahrendt S.R."/>
            <person name="Lipzen A."/>
            <person name="Sullivan W."/>
            <person name="Andreopoulos W.B."/>
            <person name="Clum A."/>
            <person name="Lindquist E."/>
            <person name="Daum C."/>
            <person name="Ramamoorthy G.K."/>
            <person name="Gryganskyi A."/>
            <person name="Culley D."/>
            <person name="Magnuson J.K."/>
            <person name="James T.Y."/>
            <person name="O'Malley M.A."/>
            <person name="Stajich J.E."/>
            <person name="Spatafora J.W."/>
            <person name="Visel A."/>
            <person name="Grigoriev I.V."/>
        </authorList>
    </citation>
    <scope>NUCLEOTIDE SEQUENCE [LARGE SCALE GENOMIC DNA]</scope>
    <source>
        <strain evidence="1 2">JEL800</strain>
    </source>
</reference>
<protein>
    <submittedName>
        <fullName evidence="1">Uncharacterized protein</fullName>
    </submittedName>
</protein>
<organism evidence="1 2">
    <name type="scientific">Rhizoclosmatium globosum</name>
    <dbReference type="NCBI Taxonomy" id="329046"/>
    <lineage>
        <taxon>Eukaryota</taxon>
        <taxon>Fungi</taxon>
        <taxon>Fungi incertae sedis</taxon>
        <taxon>Chytridiomycota</taxon>
        <taxon>Chytridiomycota incertae sedis</taxon>
        <taxon>Chytridiomycetes</taxon>
        <taxon>Chytridiales</taxon>
        <taxon>Chytriomycetaceae</taxon>
        <taxon>Rhizoclosmatium</taxon>
    </lineage>
</organism>
<proteinExistence type="predicted"/>
<name>A0A1Y2BU29_9FUNG</name>